<protein>
    <recommendedName>
        <fullName evidence="3">General secretion pathway protein J</fullName>
    </recommendedName>
</protein>
<evidence type="ECO:0008006" key="3">
    <source>
        <dbReference type="Google" id="ProtNLM"/>
    </source>
</evidence>
<organism evidence="2">
    <name type="scientific">uncultured Sphingomonadaceae bacterium</name>
    <dbReference type="NCBI Taxonomy" id="169976"/>
    <lineage>
        <taxon>Bacteria</taxon>
        <taxon>Pseudomonadati</taxon>
        <taxon>Pseudomonadota</taxon>
        <taxon>Alphaproteobacteria</taxon>
        <taxon>Sphingomonadales</taxon>
        <taxon>Sphingomonadaceae</taxon>
        <taxon>environmental samples</taxon>
    </lineage>
</organism>
<dbReference type="SUPFAM" id="SSF54523">
    <property type="entry name" value="Pili subunits"/>
    <property type="match status" value="1"/>
</dbReference>
<proteinExistence type="predicted"/>
<name>A0A6J4TI80_9SPHN</name>
<dbReference type="GO" id="GO:0015628">
    <property type="term" value="P:protein secretion by the type II secretion system"/>
    <property type="evidence" value="ECO:0007669"/>
    <property type="project" value="InterPro"/>
</dbReference>
<gene>
    <name evidence="2" type="ORF">AVDCRST_MAG39-2727</name>
</gene>
<dbReference type="Pfam" id="PF11612">
    <property type="entry name" value="T2SSJ"/>
    <property type="match status" value="1"/>
</dbReference>
<dbReference type="GO" id="GO:0015627">
    <property type="term" value="C:type II protein secretion system complex"/>
    <property type="evidence" value="ECO:0007669"/>
    <property type="project" value="InterPro"/>
</dbReference>
<dbReference type="AlphaFoldDB" id="A0A6J4TI80"/>
<dbReference type="InterPro" id="IPR045584">
    <property type="entry name" value="Pilin-like"/>
</dbReference>
<accession>A0A6J4TI80</accession>
<evidence type="ECO:0000313" key="2">
    <source>
        <dbReference type="EMBL" id="CAA9524126.1"/>
    </source>
</evidence>
<dbReference type="InterPro" id="IPR010055">
    <property type="entry name" value="T2SS_protein-GspJ"/>
</dbReference>
<dbReference type="EMBL" id="CADCVW010000111">
    <property type="protein sequence ID" value="CAA9524126.1"/>
    <property type="molecule type" value="Genomic_DNA"/>
</dbReference>
<reference evidence="2" key="1">
    <citation type="submission" date="2020-02" db="EMBL/GenBank/DDBJ databases">
        <authorList>
            <person name="Meier V. D."/>
        </authorList>
    </citation>
    <scope>NUCLEOTIDE SEQUENCE</scope>
    <source>
        <strain evidence="2">AVDCRST_MAG39</strain>
    </source>
</reference>
<evidence type="ECO:0000256" key="1">
    <source>
        <dbReference type="SAM" id="MobiDB-lite"/>
    </source>
</evidence>
<feature type="region of interest" description="Disordered" evidence="1">
    <location>
        <begin position="158"/>
        <end position="188"/>
    </location>
</feature>
<sequence>MLVSLALFALISLGGLALVDTVLRAQQQLGGRLDRLGEMQRAMLFVTRDLEQSEPGTLAVAGEALRFERHGTSPLAPALPVIYGLRDGVLVRGTDGADQRVLPGVAAVRWRFFYAGEGWREDLPDPDDRRAPPPRAVALELDMANGTAPTGTLRRVVELPLPPPQSGPAEPITPNGSPESGGLLNRAT</sequence>